<dbReference type="Gene3D" id="1.20.5.110">
    <property type="match status" value="1"/>
</dbReference>
<keyword evidence="1" id="KW-0175">Coiled coil</keyword>
<proteinExistence type="predicted"/>
<dbReference type="Pfam" id="PF00957">
    <property type="entry name" value="Synaptobrevin"/>
    <property type="match status" value="1"/>
</dbReference>
<feature type="domain" description="V-SNARE coiled-coil homology" evidence="2">
    <location>
        <begin position="1"/>
        <end position="46"/>
    </location>
</feature>
<dbReference type="PROSITE" id="PS50892">
    <property type="entry name" value="V_SNARE"/>
    <property type="match status" value="1"/>
</dbReference>
<dbReference type="InterPro" id="IPR042855">
    <property type="entry name" value="V_SNARE_CC"/>
</dbReference>
<evidence type="ECO:0000256" key="1">
    <source>
        <dbReference type="PROSITE-ProRule" id="PRU00290"/>
    </source>
</evidence>
<dbReference type="AlphaFoldDB" id="A0A820W452"/>
<evidence type="ECO:0000313" key="3">
    <source>
        <dbReference type="EMBL" id="CAF4509244.1"/>
    </source>
</evidence>
<evidence type="ECO:0000313" key="4">
    <source>
        <dbReference type="Proteomes" id="UP000663866"/>
    </source>
</evidence>
<dbReference type="GO" id="GO:0016192">
    <property type="term" value="P:vesicle-mediated transport"/>
    <property type="evidence" value="ECO:0007669"/>
    <property type="project" value="InterPro"/>
</dbReference>
<comment type="caution">
    <text evidence="3">The sequence shown here is derived from an EMBL/GenBank/DDBJ whole genome shotgun (WGS) entry which is preliminary data.</text>
</comment>
<dbReference type="PANTHER" id="PTHR45701">
    <property type="entry name" value="SYNAPTOBREVIN FAMILY MEMBER"/>
    <property type="match status" value="1"/>
</dbReference>
<organism evidence="3 4">
    <name type="scientific">Rotaria magnacalcarata</name>
    <dbReference type="NCBI Taxonomy" id="392030"/>
    <lineage>
        <taxon>Eukaryota</taxon>
        <taxon>Metazoa</taxon>
        <taxon>Spiralia</taxon>
        <taxon>Gnathifera</taxon>
        <taxon>Rotifera</taxon>
        <taxon>Eurotatoria</taxon>
        <taxon>Bdelloidea</taxon>
        <taxon>Philodinida</taxon>
        <taxon>Philodinidae</taxon>
        <taxon>Rotaria</taxon>
    </lineage>
</organism>
<name>A0A820W452_9BILA</name>
<accession>A0A820W452</accession>
<dbReference type="InterPro" id="IPR016444">
    <property type="entry name" value="Synaptobrevin/VAMP"/>
</dbReference>
<dbReference type="GO" id="GO:0016020">
    <property type="term" value="C:membrane"/>
    <property type="evidence" value="ECO:0007669"/>
    <property type="project" value="InterPro"/>
</dbReference>
<gene>
    <name evidence="3" type="ORF">OVN521_LOCUS41222</name>
</gene>
<dbReference type="InterPro" id="IPR001388">
    <property type="entry name" value="Synaptobrevin-like"/>
</dbReference>
<protein>
    <recommendedName>
        <fullName evidence="2">V-SNARE coiled-coil homology domain-containing protein</fullName>
    </recommendedName>
</protein>
<evidence type="ECO:0000259" key="2">
    <source>
        <dbReference type="PROSITE" id="PS50892"/>
    </source>
</evidence>
<sequence>MKDNLDKVLERDAKLTTLENRAEVLQTGASQFTTNASKLKRKYWWKNVK</sequence>
<keyword evidence="4" id="KW-1185">Reference proteome</keyword>
<dbReference type="EMBL" id="CAJOBG010054536">
    <property type="protein sequence ID" value="CAF4509244.1"/>
    <property type="molecule type" value="Genomic_DNA"/>
</dbReference>
<reference evidence="3" key="1">
    <citation type="submission" date="2021-02" db="EMBL/GenBank/DDBJ databases">
        <authorList>
            <person name="Nowell W R."/>
        </authorList>
    </citation>
    <scope>NUCLEOTIDE SEQUENCE</scope>
</reference>
<dbReference type="SUPFAM" id="SSF58038">
    <property type="entry name" value="SNARE fusion complex"/>
    <property type="match status" value="1"/>
</dbReference>
<dbReference type="Proteomes" id="UP000663866">
    <property type="component" value="Unassembled WGS sequence"/>
</dbReference>
<dbReference type="PROSITE" id="PS00417">
    <property type="entry name" value="SYNAPTOBREVIN"/>
    <property type="match status" value="1"/>
</dbReference>
<feature type="non-terminal residue" evidence="3">
    <location>
        <position position="1"/>
    </location>
</feature>